<reference evidence="1" key="1">
    <citation type="submission" date="2023-10" db="EMBL/GenBank/DDBJ databases">
        <authorList>
            <person name="Domelevo Entfellner J.-B."/>
        </authorList>
    </citation>
    <scope>NUCLEOTIDE SEQUENCE</scope>
</reference>
<evidence type="ECO:0000313" key="2">
    <source>
        <dbReference type="Proteomes" id="UP001189624"/>
    </source>
</evidence>
<organism evidence="1 2">
    <name type="scientific">Sphenostylis stenocarpa</name>
    <dbReference type="NCBI Taxonomy" id="92480"/>
    <lineage>
        <taxon>Eukaryota</taxon>
        <taxon>Viridiplantae</taxon>
        <taxon>Streptophyta</taxon>
        <taxon>Embryophyta</taxon>
        <taxon>Tracheophyta</taxon>
        <taxon>Spermatophyta</taxon>
        <taxon>Magnoliopsida</taxon>
        <taxon>eudicotyledons</taxon>
        <taxon>Gunneridae</taxon>
        <taxon>Pentapetalae</taxon>
        <taxon>rosids</taxon>
        <taxon>fabids</taxon>
        <taxon>Fabales</taxon>
        <taxon>Fabaceae</taxon>
        <taxon>Papilionoideae</taxon>
        <taxon>50 kb inversion clade</taxon>
        <taxon>NPAAA clade</taxon>
        <taxon>indigoferoid/millettioid clade</taxon>
        <taxon>Phaseoleae</taxon>
        <taxon>Sphenostylis</taxon>
    </lineage>
</organism>
<dbReference type="Gramene" id="rna-AYBTSS11_LOCUS22938">
    <property type="protein sequence ID" value="CAJ1970943.1"/>
    <property type="gene ID" value="gene-AYBTSS11_LOCUS22938"/>
</dbReference>
<keyword evidence="2" id="KW-1185">Reference proteome</keyword>
<accession>A0AA86VRV4</accession>
<evidence type="ECO:0000313" key="1">
    <source>
        <dbReference type="EMBL" id="CAJ1970943.1"/>
    </source>
</evidence>
<dbReference type="EMBL" id="OY731405">
    <property type="protein sequence ID" value="CAJ1970943.1"/>
    <property type="molecule type" value="Genomic_DNA"/>
</dbReference>
<proteinExistence type="predicted"/>
<protein>
    <recommendedName>
        <fullName evidence="3">RNase H type-1 domain-containing protein</fullName>
    </recommendedName>
</protein>
<evidence type="ECO:0008006" key="3">
    <source>
        <dbReference type="Google" id="ProtNLM"/>
    </source>
</evidence>
<dbReference type="AlphaFoldDB" id="A0AA86VRV4"/>
<name>A0AA86VRV4_9FABA</name>
<sequence length="75" mass="8736">MVHAWEMQLRISHIYHEGNKSSDGLANFGFDVRHDRCRFDAIADCIKDSFFRNRFMIDVIRGFNLVGTSLFHSDA</sequence>
<gene>
    <name evidence="1" type="ORF">AYBTSS11_LOCUS22938</name>
</gene>
<dbReference type="Proteomes" id="UP001189624">
    <property type="component" value="Chromosome 8"/>
</dbReference>